<evidence type="ECO:0000313" key="10">
    <source>
        <dbReference type="WBParaSite" id="HDID_0000877201-mRNA-1"/>
    </source>
</evidence>
<dbReference type="AlphaFoldDB" id="A0A0R3STM6"/>
<dbReference type="Proteomes" id="UP000274504">
    <property type="component" value="Unassembled WGS sequence"/>
</dbReference>
<reference evidence="10" key="1">
    <citation type="submission" date="2017-02" db="UniProtKB">
        <authorList>
            <consortium name="WormBaseParasite"/>
        </authorList>
    </citation>
    <scope>IDENTIFICATION</scope>
</reference>
<evidence type="ECO:0000259" key="7">
    <source>
        <dbReference type="Pfam" id="PF04377"/>
    </source>
</evidence>
<gene>
    <name evidence="8" type="ORF">HDID_LOCUS8770</name>
</gene>
<dbReference type="InterPro" id="IPR007472">
    <property type="entry name" value="N-end_Aminoacyl_Trfase_C"/>
</dbReference>
<dbReference type="InterPro" id="IPR017137">
    <property type="entry name" value="Arg-tRNA-P_Trfase_1_euk"/>
</dbReference>
<keyword evidence="3 5" id="KW-0833">Ubl conjugation pathway</keyword>
<evidence type="ECO:0000313" key="9">
    <source>
        <dbReference type="Proteomes" id="UP000274504"/>
    </source>
</evidence>
<accession>A0A0R3STM6</accession>
<dbReference type="GO" id="GO:0005737">
    <property type="term" value="C:cytoplasm"/>
    <property type="evidence" value="ECO:0007669"/>
    <property type="project" value="TreeGrafter"/>
</dbReference>
<dbReference type="EC" id="2.3.2.8" evidence="5"/>
<dbReference type="WBParaSite" id="HDID_0000877201-mRNA-1">
    <property type="protein sequence ID" value="HDID_0000877201-mRNA-1"/>
    <property type="gene ID" value="HDID_0000877201"/>
</dbReference>
<dbReference type="Pfam" id="PF04376">
    <property type="entry name" value="ATE_N"/>
    <property type="match status" value="1"/>
</dbReference>
<keyword evidence="4 5" id="KW-0012">Acyltransferase</keyword>
<comment type="similarity">
    <text evidence="1 5">Belongs to the R-transferase family.</text>
</comment>
<dbReference type="InterPro" id="IPR030700">
    <property type="entry name" value="N-end_Aminoacyl_Trfase"/>
</dbReference>
<evidence type="ECO:0000313" key="8">
    <source>
        <dbReference type="EMBL" id="VDL61088.1"/>
    </source>
</evidence>
<feature type="domain" description="N-end aminoacyl transferase N-terminal" evidence="6">
    <location>
        <begin position="23"/>
        <end position="93"/>
    </location>
</feature>
<evidence type="ECO:0000256" key="1">
    <source>
        <dbReference type="ARBA" id="ARBA00009991"/>
    </source>
</evidence>
<evidence type="ECO:0000256" key="4">
    <source>
        <dbReference type="ARBA" id="ARBA00023315"/>
    </source>
</evidence>
<evidence type="ECO:0000256" key="5">
    <source>
        <dbReference type="PIRNR" id="PIRNR037207"/>
    </source>
</evidence>
<dbReference type="PIRSF" id="PIRSF037207">
    <property type="entry name" value="ATE1_euk"/>
    <property type="match status" value="1"/>
</dbReference>
<dbReference type="Pfam" id="PF04377">
    <property type="entry name" value="ATE_C"/>
    <property type="match status" value="1"/>
</dbReference>
<comment type="catalytic activity">
    <reaction evidence="5">
        <text>an N-terminal L-alpha-aminoacyl-[protein] + L-arginyl-tRNA(Arg) = an N-terminal L-arginyl-L-aminoacyl-[protein] + tRNA(Arg) + H(+)</text>
        <dbReference type="Rhea" id="RHEA:10208"/>
        <dbReference type="Rhea" id="RHEA-COMP:9658"/>
        <dbReference type="Rhea" id="RHEA-COMP:9673"/>
        <dbReference type="Rhea" id="RHEA-COMP:10636"/>
        <dbReference type="Rhea" id="RHEA-COMP:10638"/>
        <dbReference type="ChEBI" id="CHEBI:15378"/>
        <dbReference type="ChEBI" id="CHEBI:78442"/>
        <dbReference type="ChEBI" id="CHEBI:78513"/>
        <dbReference type="ChEBI" id="CHEBI:78597"/>
        <dbReference type="ChEBI" id="CHEBI:83562"/>
        <dbReference type="EC" id="2.3.2.8"/>
    </reaction>
</comment>
<proteinExistence type="inferred from homology"/>
<evidence type="ECO:0000259" key="6">
    <source>
        <dbReference type="Pfam" id="PF04376"/>
    </source>
</evidence>
<name>A0A0R3STM6_HYMDI</name>
<reference evidence="8 9" key="2">
    <citation type="submission" date="2018-11" db="EMBL/GenBank/DDBJ databases">
        <authorList>
            <consortium name="Pathogen Informatics"/>
        </authorList>
    </citation>
    <scope>NUCLEOTIDE SEQUENCE [LARGE SCALE GENOMIC DNA]</scope>
</reference>
<organism evidence="10">
    <name type="scientific">Hymenolepis diminuta</name>
    <name type="common">Rat tapeworm</name>
    <dbReference type="NCBI Taxonomy" id="6216"/>
    <lineage>
        <taxon>Eukaryota</taxon>
        <taxon>Metazoa</taxon>
        <taxon>Spiralia</taxon>
        <taxon>Lophotrochozoa</taxon>
        <taxon>Platyhelminthes</taxon>
        <taxon>Cestoda</taxon>
        <taxon>Eucestoda</taxon>
        <taxon>Cyclophyllidea</taxon>
        <taxon>Hymenolepididae</taxon>
        <taxon>Hymenolepis</taxon>
    </lineage>
</organism>
<keyword evidence="2 5" id="KW-0808">Transferase</keyword>
<dbReference type="PANTHER" id="PTHR21367">
    <property type="entry name" value="ARGININE-TRNA-PROTEIN TRANSFERASE 1"/>
    <property type="match status" value="1"/>
</dbReference>
<dbReference type="GO" id="GO:0004057">
    <property type="term" value="F:arginyl-tRNA--protein transferase activity"/>
    <property type="evidence" value="ECO:0007669"/>
    <property type="project" value="UniProtKB-EC"/>
</dbReference>
<sequence>MSNESRFSYSLIDLEGVKVIDVCRYCDDTTTPKATWYVSSDRLKVNDYKILMDSGWRRHGNQCYKTLGHMTCCPPYTIRCDAENFRISKAQKKALNIVATFLKRGERPTDVVCERNASIISILRQTDDSYECKPSAYSVQCGRTTEDASQLEKPLVSCSSEDSGIYLDDNGIKIIGRSGSSKRKRWQALQERMVRKAEQFGVPYEEILQQYLERRKRRLAKNKPREIEEYLELEKSKQNVAHTLDIRLCRCAPESEEFKASYELEYELYYKYQVMVHKANPLSAKREDFNEFLVESSLMNDHDEKAEAAGAPQFGSYHQQYWLDGKQLIAVGVIDIVPGCLSSVYFFYDPEYSFLHLGTYSALREIAYVRYLNRTYGPSVPALSDFTQYYMGYYIHSTPKMRYKAAFSPSYLTCPETYSWVPIEKCKRLLDKTKYTRLADYNEKRFLSSVSEDEPRLQLSFSEGLTNKLKGVNFTVEGDAIIVNLKDAECVLSPKQFELALEWSTLVPDFGTMYINCKN</sequence>
<dbReference type="EMBL" id="UYSG01011140">
    <property type="protein sequence ID" value="VDL61088.1"/>
    <property type="molecule type" value="Genomic_DNA"/>
</dbReference>
<feature type="domain" description="N-end rule aminoacyl transferase C-terminal" evidence="7">
    <location>
        <begin position="265"/>
        <end position="414"/>
    </location>
</feature>
<dbReference type="OrthoDB" id="74183at2759"/>
<dbReference type="STRING" id="6216.A0A0R3STM6"/>
<dbReference type="InterPro" id="IPR007471">
    <property type="entry name" value="N-end_Aminoacyl_Trfase_N"/>
</dbReference>
<dbReference type="PANTHER" id="PTHR21367:SF1">
    <property type="entry name" value="ARGINYL-TRNA--PROTEIN TRANSFERASE 1"/>
    <property type="match status" value="1"/>
</dbReference>
<comment type="function">
    <text evidence="5">Involved in the post-translational conjugation of arginine to the N-terminal aspartate or glutamate of a protein. This arginylation is required for degradation of the protein via the ubiquitin pathway.</text>
</comment>
<evidence type="ECO:0000256" key="2">
    <source>
        <dbReference type="ARBA" id="ARBA00022679"/>
    </source>
</evidence>
<evidence type="ECO:0000256" key="3">
    <source>
        <dbReference type="ARBA" id="ARBA00022786"/>
    </source>
</evidence>
<protein>
    <recommendedName>
        <fullName evidence="5">Arginyl-tRNA--protein transferase 1</fullName>
        <shortName evidence="5">Arginyltransferase 1</shortName>
        <shortName evidence="5">R-transferase 1</shortName>
        <ecNumber evidence="5">2.3.2.8</ecNumber>
    </recommendedName>
    <alternativeName>
        <fullName evidence="5">Arginine-tRNA--protein transferase 1</fullName>
    </alternativeName>
</protein>